<dbReference type="Proteomes" id="UP000008068">
    <property type="component" value="Unassembled WGS sequence"/>
</dbReference>
<dbReference type="OMA" id="PLRTYIR"/>
<evidence type="ECO:0000256" key="1">
    <source>
        <dbReference type="SAM" id="MobiDB-lite"/>
    </source>
</evidence>
<keyword evidence="3" id="KW-1185">Reference proteome</keyword>
<dbReference type="OrthoDB" id="5875573at2759"/>
<gene>
    <name evidence="2" type="ORF">CAEBREN_13392</name>
</gene>
<dbReference type="STRING" id="135651.G0MM95"/>
<proteinExistence type="predicted"/>
<feature type="compositionally biased region" description="Polar residues" evidence="1">
    <location>
        <begin position="374"/>
        <end position="384"/>
    </location>
</feature>
<feature type="compositionally biased region" description="Acidic residues" evidence="1">
    <location>
        <begin position="359"/>
        <end position="372"/>
    </location>
</feature>
<dbReference type="FunCoup" id="G0MM95">
    <property type="interactions" value="1554"/>
</dbReference>
<organism evidence="3">
    <name type="scientific">Caenorhabditis brenneri</name>
    <name type="common">Nematode worm</name>
    <dbReference type="NCBI Taxonomy" id="135651"/>
    <lineage>
        <taxon>Eukaryota</taxon>
        <taxon>Metazoa</taxon>
        <taxon>Ecdysozoa</taxon>
        <taxon>Nematoda</taxon>
        <taxon>Chromadorea</taxon>
        <taxon>Rhabditida</taxon>
        <taxon>Rhabditina</taxon>
        <taxon>Rhabditomorpha</taxon>
        <taxon>Rhabditoidea</taxon>
        <taxon>Rhabditidae</taxon>
        <taxon>Peloderinae</taxon>
        <taxon>Caenorhabditis</taxon>
    </lineage>
</organism>
<accession>G0MM95</accession>
<evidence type="ECO:0000313" key="2">
    <source>
        <dbReference type="EMBL" id="EGT36483.1"/>
    </source>
</evidence>
<feature type="region of interest" description="Disordered" evidence="1">
    <location>
        <begin position="170"/>
        <end position="265"/>
    </location>
</feature>
<name>G0MM95_CAEBE</name>
<evidence type="ECO:0000313" key="3">
    <source>
        <dbReference type="Proteomes" id="UP000008068"/>
    </source>
</evidence>
<protein>
    <submittedName>
        <fullName evidence="2">Uncharacterized protein</fullName>
    </submittedName>
</protein>
<dbReference type="InParanoid" id="G0MM95"/>
<reference evidence="3" key="1">
    <citation type="submission" date="2011-07" db="EMBL/GenBank/DDBJ databases">
        <authorList>
            <consortium name="Caenorhabditis brenneri Sequencing and Analysis Consortium"/>
            <person name="Wilson R.K."/>
        </authorList>
    </citation>
    <scope>NUCLEOTIDE SEQUENCE [LARGE SCALE GENOMIC DNA]</scope>
    <source>
        <strain evidence="3">PB2801</strain>
    </source>
</reference>
<dbReference type="EMBL" id="GL379801">
    <property type="protein sequence ID" value="EGT36483.1"/>
    <property type="molecule type" value="Genomic_DNA"/>
</dbReference>
<feature type="region of interest" description="Disordered" evidence="1">
    <location>
        <begin position="359"/>
        <end position="384"/>
    </location>
</feature>
<dbReference type="eggNOG" id="ENOG502THG0">
    <property type="taxonomic scope" value="Eukaryota"/>
</dbReference>
<dbReference type="AlphaFoldDB" id="G0MM95"/>
<dbReference type="HOGENOM" id="CLU_057393_0_0_1"/>
<feature type="compositionally biased region" description="Acidic residues" evidence="1">
    <location>
        <begin position="172"/>
        <end position="181"/>
    </location>
</feature>
<sequence>MSTTTRTYPSLRQLADQFSETPEYAPLRTYIRGTISAALGEATRKDRQRELSDRECITHSLIASWLHQNGYLIAYQMMKTQMAETYQDSPEKFLQNPSENLDSVLKNHLKIQVPKLDRARKPMKNNSGFPKVNQIEMKREPIKITPLSDEEYNRVTRQRRELERARLKMAQEIDDSDDSDDSSTSSSSSDATVSPHKSSSDTEIEEKKPTFLDILKSSKQQSEKSSETPILPSSLGSLGGLEFLGNPAPKSWGPSKSGLVTDDVAPTSDSLASLAHLPSLSMNRPTLKTAKSEDIDALFEEDMAEYLGDFSDFSDGEKTPKAEVERKSPEKIVVEKPVNVVPPVVKKEEPMQVEPVILSEEDSIDELDDFDTADLSSGGSDFSF</sequence>